<accession>A0ACA9SF26</accession>
<sequence length="47" mass="5612">MDIAQSSETPRERRNHLARKAYACQKLLFIAKQFENQCARQREAYKL</sequence>
<reference evidence="1" key="1">
    <citation type="submission" date="2021-06" db="EMBL/GenBank/DDBJ databases">
        <authorList>
            <person name="Kallberg Y."/>
            <person name="Tangrot J."/>
            <person name="Rosling A."/>
        </authorList>
    </citation>
    <scope>NUCLEOTIDE SEQUENCE</scope>
    <source>
        <strain evidence="1">MA461A</strain>
    </source>
</reference>
<dbReference type="EMBL" id="CAJVQC010109483">
    <property type="protein sequence ID" value="CAG8834560.1"/>
    <property type="molecule type" value="Genomic_DNA"/>
</dbReference>
<proteinExistence type="predicted"/>
<feature type="non-terminal residue" evidence="1">
    <location>
        <position position="47"/>
    </location>
</feature>
<keyword evidence="2" id="KW-1185">Reference proteome</keyword>
<gene>
    <name evidence="1" type="ORF">RPERSI_LOCUS29232</name>
</gene>
<evidence type="ECO:0000313" key="1">
    <source>
        <dbReference type="EMBL" id="CAG8834560.1"/>
    </source>
</evidence>
<name>A0ACA9SF26_9GLOM</name>
<evidence type="ECO:0000313" key="2">
    <source>
        <dbReference type="Proteomes" id="UP000789920"/>
    </source>
</evidence>
<dbReference type="Proteomes" id="UP000789920">
    <property type="component" value="Unassembled WGS sequence"/>
</dbReference>
<comment type="caution">
    <text evidence="1">The sequence shown here is derived from an EMBL/GenBank/DDBJ whole genome shotgun (WGS) entry which is preliminary data.</text>
</comment>
<organism evidence="1 2">
    <name type="scientific">Racocetra persica</name>
    <dbReference type="NCBI Taxonomy" id="160502"/>
    <lineage>
        <taxon>Eukaryota</taxon>
        <taxon>Fungi</taxon>
        <taxon>Fungi incertae sedis</taxon>
        <taxon>Mucoromycota</taxon>
        <taxon>Glomeromycotina</taxon>
        <taxon>Glomeromycetes</taxon>
        <taxon>Diversisporales</taxon>
        <taxon>Gigasporaceae</taxon>
        <taxon>Racocetra</taxon>
    </lineage>
</organism>
<protein>
    <submittedName>
        <fullName evidence="1">31186_t:CDS:1</fullName>
    </submittedName>
</protein>